<dbReference type="InterPro" id="IPR021466">
    <property type="entry name" value="Put_rhamnosyl_transferase"/>
</dbReference>
<accession>A0ABQ5VWM1</accession>
<protein>
    <submittedName>
        <fullName evidence="1">DNA-directed RNA polymerase subunit beta</fullName>
    </submittedName>
</protein>
<keyword evidence="1" id="KW-0804">Transcription</keyword>
<dbReference type="Pfam" id="PF11316">
    <property type="entry name" value="Rhamno_transf"/>
    <property type="match status" value="1"/>
</dbReference>
<dbReference type="Proteomes" id="UP001156694">
    <property type="component" value="Unassembled WGS sequence"/>
</dbReference>
<dbReference type="RefSeq" id="WP_284378865.1">
    <property type="nucleotide sequence ID" value="NZ_BSNN01000006.1"/>
</dbReference>
<proteinExistence type="predicted"/>
<evidence type="ECO:0000313" key="2">
    <source>
        <dbReference type="Proteomes" id="UP001156694"/>
    </source>
</evidence>
<reference evidence="2" key="1">
    <citation type="journal article" date="2019" name="Int. J. Syst. Evol. Microbiol.">
        <title>The Global Catalogue of Microorganisms (GCM) 10K type strain sequencing project: providing services to taxonomists for standard genome sequencing and annotation.</title>
        <authorList>
            <consortium name="The Broad Institute Genomics Platform"/>
            <consortium name="The Broad Institute Genome Sequencing Center for Infectious Disease"/>
            <person name="Wu L."/>
            <person name="Ma J."/>
        </authorList>
    </citation>
    <scope>NUCLEOTIDE SEQUENCE [LARGE SCALE GENOMIC DNA]</scope>
    <source>
        <strain evidence="2">NBRC 110140</strain>
    </source>
</reference>
<dbReference type="GO" id="GO:0000428">
    <property type="term" value="C:DNA-directed RNA polymerase complex"/>
    <property type="evidence" value="ECO:0007669"/>
    <property type="project" value="UniProtKB-KW"/>
</dbReference>
<organism evidence="1 2">
    <name type="scientific">Amylibacter marinus</name>
    <dbReference type="NCBI Taxonomy" id="1475483"/>
    <lineage>
        <taxon>Bacteria</taxon>
        <taxon>Pseudomonadati</taxon>
        <taxon>Pseudomonadota</taxon>
        <taxon>Alphaproteobacteria</taxon>
        <taxon>Rhodobacterales</taxon>
        <taxon>Paracoccaceae</taxon>
        <taxon>Amylibacter</taxon>
    </lineage>
</organism>
<keyword evidence="1" id="KW-0240">DNA-directed RNA polymerase</keyword>
<sequence>MKQVQALGIIRFSYVALGGFQVEHASVEQRLEYLFQPARIEERFALFEHVTLRSLRAQSDPNFTIVLLISADMPDVYLERLMQLVDGIPQIAIAARSPEDHIWAVKHAMAPYIDPAADAVAQFRLDDDDAVALDFIARAKAGFARCATQFDEHQMCGLDFNQGFFLDSAQDHLRIRRCVQNLATAGLVIYLPPDAKTSVLNYVHHRLAEYMPFETDDTKHMFVRSVNAFNDCRWTRNKTGKFKPAKRDLSDVLQRRFHIDLHALNGALGFAPRPHGFGQND</sequence>
<gene>
    <name evidence="1" type="ORF">GCM10007939_21200</name>
</gene>
<keyword evidence="2" id="KW-1185">Reference proteome</keyword>
<comment type="caution">
    <text evidence="1">The sequence shown here is derived from an EMBL/GenBank/DDBJ whole genome shotgun (WGS) entry which is preliminary data.</text>
</comment>
<name>A0ABQ5VWM1_9RHOB</name>
<evidence type="ECO:0000313" key="1">
    <source>
        <dbReference type="EMBL" id="GLQ35836.1"/>
    </source>
</evidence>
<dbReference type="EMBL" id="BSNN01000006">
    <property type="protein sequence ID" value="GLQ35836.1"/>
    <property type="molecule type" value="Genomic_DNA"/>
</dbReference>